<comment type="caution">
    <text evidence="2">The sequence shown here is derived from an EMBL/GenBank/DDBJ whole genome shotgun (WGS) entry which is preliminary data.</text>
</comment>
<keyword evidence="3" id="KW-1185">Reference proteome</keyword>
<feature type="domain" description="DNA circulation N-terminal" evidence="1">
    <location>
        <begin position="7"/>
        <end position="92"/>
    </location>
</feature>
<accession>A0AA91IPK3</accession>
<sequence>MSWSENMQDASFRSVRFDVINTRDSVERALAQHEYPYLDGADIEDMGAQPRSLQLTAMLWGDDYESRLQTLLQALDKRDAGDLIHPIFGSMPNMQVKVYQVNHEAENVDACTLDIQFIQSKTGNPFFVTGYPTSQADAIFNKIQGMIDNANTLIDNALKPLRTARSLMSKAKSLATAALNMVTVFKSEVTGFISSTTDFINYPAAFFSDLQSTLSLKSASSQSSAGKSVGAYSTATPTSTTSTDIASQVALQTYAATPGLIMSDWSAVYAQAKSVASLPVDLVTGEKEAPVAMPSRTTTADIAELITLTSLAVTIELTEQASAILSEDTLTAYMTPDDVETIVNATRQSIQDTIDQHRTLYAPALSTISSSEQPLGLEYEPVISALKDIALSLQTLGDAVINARPPLTKRTVNRVANLHLIAYEWYGDFSRADELQRLNPKLRDPNNLKPGDIINAYSE</sequence>
<gene>
    <name evidence="2" type="ORF">M993_02277</name>
</gene>
<name>A0AA91IPK3_9GAMM</name>
<evidence type="ECO:0000313" key="2">
    <source>
        <dbReference type="EMBL" id="OAT58974.1"/>
    </source>
</evidence>
<proteinExistence type="predicted"/>
<dbReference type="Proteomes" id="UP000078431">
    <property type="component" value="Unassembled WGS sequence"/>
</dbReference>
<protein>
    <submittedName>
        <fullName evidence="2">Phage tail/DNA circulation protein</fullName>
    </submittedName>
</protein>
<dbReference type="EMBL" id="LXEX01000031">
    <property type="protein sequence ID" value="OAT58974.1"/>
    <property type="molecule type" value="Genomic_DNA"/>
</dbReference>
<dbReference type="AlphaFoldDB" id="A0AA91IPK3"/>
<organism evidence="2 3">
    <name type="scientific">Obesumbacterium proteus ATCC 12841</name>
    <dbReference type="NCBI Taxonomy" id="1354268"/>
    <lineage>
        <taxon>Bacteria</taxon>
        <taxon>Pseudomonadati</taxon>
        <taxon>Pseudomonadota</taxon>
        <taxon>Gammaproteobacteria</taxon>
        <taxon>Enterobacterales</taxon>
        <taxon>Hafniaceae</taxon>
        <taxon>Obesumbacterium</taxon>
    </lineage>
</organism>
<evidence type="ECO:0000259" key="1">
    <source>
        <dbReference type="Pfam" id="PF07157"/>
    </source>
</evidence>
<dbReference type="InterPro" id="IPR009826">
    <property type="entry name" value="DNA_circ_N"/>
</dbReference>
<evidence type="ECO:0000313" key="3">
    <source>
        <dbReference type="Proteomes" id="UP000078431"/>
    </source>
</evidence>
<reference evidence="2 3" key="1">
    <citation type="submission" date="2016-04" db="EMBL/GenBank/DDBJ databases">
        <title>ATOL: Assembling a taxonomically balanced genome-scale reconstruction of the evolutionary history of the Enterobacteriaceae.</title>
        <authorList>
            <person name="Plunkett G.III."/>
            <person name="Neeno-Eckwall E.C."/>
            <person name="Glasner J.D."/>
            <person name="Perna N.T."/>
        </authorList>
    </citation>
    <scope>NUCLEOTIDE SEQUENCE [LARGE SCALE GENOMIC DNA]</scope>
    <source>
        <strain evidence="2 3">ATCC 12841</strain>
    </source>
</reference>
<dbReference type="RefSeq" id="WP_061552899.1">
    <property type="nucleotide sequence ID" value="NZ_LXEX01000031.1"/>
</dbReference>
<dbReference type="Pfam" id="PF07157">
    <property type="entry name" value="DNA_circ_N"/>
    <property type="match status" value="1"/>
</dbReference>